<feature type="domain" description="BIG2" evidence="2">
    <location>
        <begin position="211"/>
        <end position="285"/>
    </location>
</feature>
<dbReference type="SMART" id="SM00635">
    <property type="entry name" value="BID_2"/>
    <property type="match status" value="1"/>
</dbReference>
<evidence type="ECO:0000259" key="2">
    <source>
        <dbReference type="SMART" id="SM00635"/>
    </source>
</evidence>
<dbReference type="Gene3D" id="2.60.40.1080">
    <property type="match status" value="1"/>
</dbReference>
<feature type="chain" id="PRO_5026676334" description="BIG2 domain-containing protein" evidence="1">
    <location>
        <begin position="26"/>
        <end position="416"/>
    </location>
</feature>
<reference evidence="3 4" key="1">
    <citation type="journal article" date="2019" name="Nat. Med.">
        <title>A library of human gut bacterial isolates paired with longitudinal multiomics data enables mechanistic microbiome research.</title>
        <authorList>
            <person name="Poyet M."/>
            <person name="Groussin M."/>
            <person name="Gibbons S.M."/>
            <person name="Avila-Pacheco J."/>
            <person name="Jiang X."/>
            <person name="Kearney S.M."/>
            <person name="Perrotta A.R."/>
            <person name="Berdy B."/>
            <person name="Zhao S."/>
            <person name="Lieberman T.D."/>
            <person name="Swanson P.K."/>
            <person name="Smith M."/>
            <person name="Roesemann S."/>
            <person name="Alexander J.E."/>
            <person name="Rich S.A."/>
            <person name="Livny J."/>
            <person name="Vlamakis H."/>
            <person name="Clish C."/>
            <person name="Bullock K."/>
            <person name="Deik A."/>
            <person name="Scott J."/>
            <person name="Pierce K.A."/>
            <person name="Xavier R.J."/>
            <person name="Alm E.J."/>
        </authorList>
    </citation>
    <scope>NUCLEOTIDE SEQUENCE [LARGE SCALE GENOMIC DNA]</scope>
    <source>
        <strain evidence="3 4">BIOML-A1</strain>
    </source>
</reference>
<feature type="signal peptide" evidence="1">
    <location>
        <begin position="1"/>
        <end position="25"/>
    </location>
</feature>
<dbReference type="InterPro" id="IPR003343">
    <property type="entry name" value="Big_2"/>
</dbReference>
<protein>
    <recommendedName>
        <fullName evidence="2">BIG2 domain-containing protein</fullName>
    </recommendedName>
</protein>
<proteinExistence type="predicted"/>
<dbReference type="SUPFAM" id="SSF49373">
    <property type="entry name" value="Invasin/intimin cell-adhesion fragments"/>
    <property type="match status" value="1"/>
</dbReference>
<comment type="caution">
    <text evidence="3">The sequence shown here is derived from an EMBL/GenBank/DDBJ whole genome shotgun (WGS) entry which is preliminary data.</text>
</comment>
<dbReference type="RefSeq" id="WP_161234256.1">
    <property type="nucleotide sequence ID" value="NZ_JBCOSN010000042.1"/>
</dbReference>
<organism evidence="3 4">
    <name type="scientific">Blautia wexlerae</name>
    <dbReference type="NCBI Taxonomy" id="418240"/>
    <lineage>
        <taxon>Bacteria</taxon>
        <taxon>Bacillati</taxon>
        <taxon>Bacillota</taxon>
        <taxon>Clostridia</taxon>
        <taxon>Lachnospirales</taxon>
        <taxon>Lachnospiraceae</taxon>
        <taxon>Blautia</taxon>
    </lineage>
</organism>
<dbReference type="EMBL" id="WWVQ01000067">
    <property type="protein sequence ID" value="MZL35050.1"/>
    <property type="molecule type" value="Genomic_DNA"/>
</dbReference>
<name>A0A6L8T6A3_9FIRM</name>
<keyword evidence="1" id="KW-0732">Signal</keyword>
<dbReference type="Pfam" id="PF02368">
    <property type="entry name" value="Big_2"/>
    <property type="match status" value="1"/>
</dbReference>
<dbReference type="InterPro" id="IPR008964">
    <property type="entry name" value="Invasin/intimin_cell_adhesion"/>
</dbReference>
<accession>A0A6L8T6A3</accession>
<evidence type="ECO:0000313" key="4">
    <source>
        <dbReference type="Proteomes" id="UP000477285"/>
    </source>
</evidence>
<gene>
    <name evidence="3" type="ORF">GT728_18170</name>
</gene>
<evidence type="ECO:0000256" key="1">
    <source>
        <dbReference type="SAM" id="SignalP"/>
    </source>
</evidence>
<sequence>MKIRKLLCAAAALCITLVAGMTVQAASEKEALKAYNDMLSKPTIKWSNTCPNEPTSRLKFALVDFNNDGTPELYVEADPHSGADVHFKIFFCNGSKQPVCIMTSPTDESLISYAPGRKMICVKRSDRAGVIKTYYKISSGKAEEKLSYIDPYGGAANEYYLGKYYYSKKITKSEYDKKKKSLLKNNAENNKIYVKTNTAANRKKYLTVNSTPKLLKLSKKNITKYVGTTCQLKVSMSGLTGPLRWTSSNINVATVNSSGKVSAKKAGNTTVTVSVGNLSASCNVTVKPENTAASYRQKYKNYLAKMDSSYSFAIVDSAEGYPVLLITDKTAGGYAKNCSVYYVGKKVSQVGKLKVSSLIQYKNGSIYQAQRRSWIKIDVQKGKLVTKRYTDFSEYEKAAPENIKFLKNTSANRNNI</sequence>
<evidence type="ECO:0000313" key="3">
    <source>
        <dbReference type="EMBL" id="MZL35050.1"/>
    </source>
</evidence>
<dbReference type="AlphaFoldDB" id="A0A6L8T6A3"/>
<dbReference type="Proteomes" id="UP000477285">
    <property type="component" value="Unassembled WGS sequence"/>
</dbReference>